<dbReference type="Pfam" id="PF17917">
    <property type="entry name" value="RT_RNaseH"/>
    <property type="match status" value="1"/>
</dbReference>
<dbReference type="AlphaFoldDB" id="A0A2I0JPK2"/>
<keyword evidence="5" id="KW-0378">Hydrolase</keyword>
<protein>
    <recommendedName>
        <fullName evidence="7">RNase H type-1 domain-containing protein</fullName>
    </recommendedName>
</protein>
<keyword evidence="2" id="KW-0548">Nucleotidyltransferase</keyword>
<evidence type="ECO:0000256" key="4">
    <source>
        <dbReference type="ARBA" id="ARBA00022759"/>
    </source>
</evidence>
<keyword evidence="4" id="KW-0255">Endonuclease</keyword>
<dbReference type="Gene3D" id="3.10.10.10">
    <property type="entry name" value="HIV Type 1 Reverse Transcriptase, subunit A, domain 1"/>
    <property type="match status" value="1"/>
</dbReference>
<dbReference type="GO" id="GO:0004523">
    <property type="term" value="F:RNA-DNA hybrid ribonuclease activity"/>
    <property type="evidence" value="ECO:0007669"/>
    <property type="project" value="InterPro"/>
</dbReference>
<dbReference type="SUPFAM" id="SSF56672">
    <property type="entry name" value="DNA/RNA polymerases"/>
    <property type="match status" value="1"/>
</dbReference>
<evidence type="ECO:0000256" key="3">
    <source>
        <dbReference type="ARBA" id="ARBA00022722"/>
    </source>
</evidence>
<sequence>MPGLDPSIVEHFLPLDTEKFPPERQQLRRQRASLLLRIKEEVVKQINAGFLEVCNYSEWVANIVPVEKKDGRVRVCVDYRDLNKASPKDNFPLPHIDVLVDNTVRHAQFSFMDGFSGERGIEVDPDKVKAIKELPPPSTVWEPPILVPPVPNRPLILYLTVRRQSLGCMLGQEDESTYTERAIYYLSKKFTEGESNYPEIEKMCCALVWVMQRLRQYTLYHTIRLLSKADPLRYLLDSPSSMRNIAKWRCQLTEYDIEYVPRTSVKGQAIANHLAEFPIDDDTLINTDFPDEGILQVDEEKEEPTWKMYFDGAVNFVGSGVGAVLISPDGRHYPIAAIVYFSCTNNIAEYEACILGLQAAIDFKVKELEVFGDSMLTIFQTLGQWKTKDANLVPYHEYLEELAKNFEKISFTYTPRAKN</sequence>
<keyword evidence="9" id="KW-1185">Reference proteome</keyword>
<dbReference type="EMBL" id="PGOL01001424">
    <property type="protein sequence ID" value="PKI58202.1"/>
    <property type="molecule type" value="Genomic_DNA"/>
</dbReference>
<dbReference type="Proteomes" id="UP000233551">
    <property type="component" value="Unassembled WGS sequence"/>
</dbReference>
<proteinExistence type="predicted"/>
<dbReference type="Gene3D" id="3.30.420.10">
    <property type="entry name" value="Ribonuclease H-like superfamily/Ribonuclease H"/>
    <property type="match status" value="1"/>
</dbReference>
<evidence type="ECO:0000256" key="1">
    <source>
        <dbReference type="ARBA" id="ARBA00022679"/>
    </source>
</evidence>
<dbReference type="SUPFAM" id="SSF53098">
    <property type="entry name" value="Ribonuclease H-like"/>
    <property type="match status" value="1"/>
</dbReference>
<keyword evidence="1" id="KW-0808">Transferase</keyword>
<dbReference type="GO" id="GO:0003676">
    <property type="term" value="F:nucleic acid binding"/>
    <property type="evidence" value="ECO:0007669"/>
    <property type="project" value="InterPro"/>
</dbReference>
<dbReference type="PANTHER" id="PTHR48475:SF1">
    <property type="entry name" value="RNASE H TYPE-1 DOMAIN-CONTAINING PROTEIN"/>
    <property type="match status" value="1"/>
</dbReference>
<feature type="non-terminal residue" evidence="8">
    <location>
        <position position="419"/>
    </location>
</feature>
<dbReference type="InterPro" id="IPR041373">
    <property type="entry name" value="RT_RNaseH"/>
</dbReference>
<accession>A0A2I0JPK2</accession>
<dbReference type="InterPro" id="IPR043502">
    <property type="entry name" value="DNA/RNA_pol_sf"/>
</dbReference>
<feature type="domain" description="RNase H type-1" evidence="7">
    <location>
        <begin position="302"/>
        <end position="419"/>
    </location>
</feature>
<reference evidence="8 9" key="1">
    <citation type="submission" date="2017-11" db="EMBL/GenBank/DDBJ databases">
        <title>De-novo sequencing of pomegranate (Punica granatum L.) genome.</title>
        <authorList>
            <person name="Akparov Z."/>
            <person name="Amiraslanov A."/>
            <person name="Hajiyeva S."/>
            <person name="Abbasov M."/>
            <person name="Kaur K."/>
            <person name="Hamwieh A."/>
            <person name="Solovyev V."/>
            <person name="Salamov A."/>
            <person name="Braich B."/>
            <person name="Kosarev P."/>
            <person name="Mahmoud A."/>
            <person name="Hajiyev E."/>
            <person name="Babayeva S."/>
            <person name="Izzatullayeva V."/>
            <person name="Mammadov A."/>
            <person name="Mammadov A."/>
            <person name="Sharifova S."/>
            <person name="Ojaghi J."/>
            <person name="Eynullazada K."/>
            <person name="Bayramov B."/>
            <person name="Abdulazimova A."/>
            <person name="Shahmuradov I."/>
        </authorList>
    </citation>
    <scope>NUCLEOTIDE SEQUENCE [LARGE SCALE GENOMIC DNA]</scope>
    <source>
        <strain evidence="9">cv. AG2017</strain>
        <tissue evidence="8">Leaf</tissue>
    </source>
</reference>
<dbReference type="Gene3D" id="3.10.20.370">
    <property type="match status" value="1"/>
</dbReference>
<dbReference type="PROSITE" id="PS50879">
    <property type="entry name" value="RNASE_H_1"/>
    <property type="match status" value="1"/>
</dbReference>
<keyword evidence="6" id="KW-0695">RNA-directed DNA polymerase</keyword>
<name>A0A2I0JPK2_PUNGR</name>
<evidence type="ECO:0000256" key="6">
    <source>
        <dbReference type="ARBA" id="ARBA00022918"/>
    </source>
</evidence>
<evidence type="ECO:0000256" key="5">
    <source>
        <dbReference type="ARBA" id="ARBA00022801"/>
    </source>
</evidence>
<dbReference type="InterPro" id="IPR002156">
    <property type="entry name" value="RNaseH_domain"/>
</dbReference>
<dbReference type="InterPro" id="IPR012337">
    <property type="entry name" value="RNaseH-like_sf"/>
</dbReference>
<evidence type="ECO:0000313" key="8">
    <source>
        <dbReference type="EMBL" id="PKI58202.1"/>
    </source>
</evidence>
<dbReference type="PANTHER" id="PTHR48475">
    <property type="entry name" value="RIBONUCLEASE H"/>
    <property type="match status" value="1"/>
</dbReference>
<dbReference type="GO" id="GO:0003964">
    <property type="term" value="F:RNA-directed DNA polymerase activity"/>
    <property type="evidence" value="ECO:0007669"/>
    <property type="project" value="UniProtKB-KW"/>
</dbReference>
<evidence type="ECO:0000256" key="2">
    <source>
        <dbReference type="ARBA" id="ARBA00022695"/>
    </source>
</evidence>
<evidence type="ECO:0000259" key="7">
    <source>
        <dbReference type="PROSITE" id="PS50879"/>
    </source>
</evidence>
<organism evidence="8 9">
    <name type="scientific">Punica granatum</name>
    <name type="common">Pomegranate</name>
    <dbReference type="NCBI Taxonomy" id="22663"/>
    <lineage>
        <taxon>Eukaryota</taxon>
        <taxon>Viridiplantae</taxon>
        <taxon>Streptophyta</taxon>
        <taxon>Embryophyta</taxon>
        <taxon>Tracheophyta</taxon>
        <taxon>Spermatophyta</taxon>
        <taxon>Magnoliopsida</taxon>
        <taxon>eudicotyledons</taxon>
        <taxon>Gunneridae</taxon>
        <taxon>Pentapetalae</taxon>
        <taxon>rosids</taxon>
        <taxon>malvids</taxon>
        <taxon>Myrtales</taxon>
        <taxon>Lythraceae</taxon>
        <taxon>Punica</taxon>
    </lineage>
</organism>
<gene>
    <name evidence="8" type="ORF">CRG98_021404</name>
</gene>
<dbReference type="Pfam" id="PF13456">
    <property type="entry name" value="RVT_3"/>
    <property type="match status" value="1"/>
</dbReference>
<dbReference type="STRING" id="22663.A0A2I0JPK2"/>
<dbReference type="InterPro" id="IPR036397">
    <property type="entry name" value="RNaseH_sf"/>
</dbReference>
<keyword evidence="3" id="KW-0540">Nuclease</keyword>
<evidence type="ECO:0000313" key="9">
    <source>
        <dbReference type="Proteomes" id="UP000233551"/>
    </source>
</evidence>
<comment type="caution">
    <text evidence="8">The sequence shown here is derived from an EMBL/GenBank/DDBJ whole genome shotgun (WGS) entry which is preliminary data.</text>
</comment>
<dbReference type="CDD" id="cd09279">
    <property type="entry name" value="RNase_HI_like"/>
    <property type="match status" value="1"/>
</dbReference>